<reference evidence="1 2" key="1">
    <citation type="submission" date="2023-02" db="EMBL/GenBank/DDBJ databases">
        <authorList>
            <person name="Olszewska D."/>
        </authorList>
    </citation>
    <scope>NUCLEOTIDE SEQUENCE [LARGE SCALE GENOMIC DNA]</scope>
    <source>
        <strain evidence="1 2">FDU301</strain>
    </source>
</reference>
<dbReference type="EMBL" id="JARAOX010000060">
    <property type="protein sequence ID" value="MDD9781086.1"/>
    <property type="molecule type" value="Genomic_DNA"/>
</dbReference>
<evidence type="ECO:0000313" key="2">
    <source>
        <dbReference type="Proteomes" id="UP001213771"/>
    </source>
</evidence>
<evidence type="ECO:0000313" key="1">
    <source>
        <dbReference type="EMBL" id="MDD9781086.1"/>
    </source>
</evidence>
<feature type="non-terminal residue" evidence="1">
    <location>
        <position position="1"/>
    </location>
</feature>
<organism evidence="1 2">
    <name type="scientific">Priestia megaterium</name>
    <name type="common">Bacillus megaterium</name>
    <dbReference type="NCBI Taxonomy" id="1404"/>
    <lineage>
        <taxon>Bacteria</taxon>
        <taxon>Bacillati</taxon>
        <taxon>Bacillota</taxon>
        <taxon>Bacilli</taxon>
        <taxon>Bacillales</taxon>
        <taxon>Bacillaceae</taxon>
        <taxon>Priestia</taxon>
    </lineage>
</organism>
<protein>
    <submittedName>
        <fullName evidence="1">Replication protein</fullName>
    </submittedName>
</protein>
<gene>
    <name evidence="1" type="ORF">PVE99_01205</name>
</gene>
<comment type="caution">
    <text evidence="1">The sequence shown here is derived from an EMBL/GenBank/DDBJ whole genome shotgun (WGS) entry which is preliminary data.</text>
</comment>
<dbReference type="Proteomes" id="UP001213771">
    <property type="component" value="Unassembled WGS sequence"/>
</dbReference>
<proteinExistence type="predicted"/>
<accession>A0ABD4WLZ0</accession>
<sequence length="94" mass="10845">NHKGTPLSLDDMCRLVYQIAYNQFTNLLKGNTEEPTSESDIHTDAKTALLPPKHIIRKELVPAWLKAEQEQKECTQETAIFLDQQLEMIQLKHD</sequence>
<dbReference type="AlphaFoldDB" id="A0ABD4WLZ0"/>
<name>A0ABD4WLZ0_PRIMG</name>